<keyword evidence="2" id="KW-1185">Reference proteome</keyword>
<organism evidence="1 2">
    <name type="scientific">Piscinibacter gummiphilus</name>
    <dbReference type="NCBI Taxonomy" id="946333"/>
    <lineage>
        <taxon>Bacteria</taxon>
        <taxon>Pseudomonadati</taxon>
        <taxon>Pseudomonadota</taxon>
        <taxon>Betaproteobacteria</taxon>
        <taxon>Burkholderiales</taxon>
        <taxon>Sphaerotilaceae</taxon>
        <taxon>Piscinibacter</taxon>
    </lineage>
</organism>
<gene>
    <name evidence="1" type="ORF">RXV79_07665</name>
</gene>
<name>A0ABZ0CYD1_9BURK</name>
<evidence type="ECO:0000313" key="1">
    <source>
        <dbReference type="EMBL" id="WOB09935.1"/>
    </source>
</evidence>
<evidence type="ECO:0000313" key="2">
    <source>
        <dbReference type="Proteomes" id="UP001303946"/>
    </source>
</evidence>
<evidence type="ECO:0008006" key="3">
    <source>
        <dbReference type="Google" id="ProtNLM"/>
    </source>
</evidence>
<accession>A0ABZ0CYD1</accession>
<dbReference type="Proteomes" id="UP001303946">
    <property type="component" value="Chromosome"/>
</dbReference>
<sequence>MHLLIPYAAPHSERGIAALRSLKLPHLSRLLGRLRPTESLGSDEYSLTPPHELAHAQALGWAADDGSFPWAARQAARDGVTIGNKAWGLLTPVHWHVGTDHVTLPDPANLHLSAQESHTLFEAVKPLFETEGWEMAWGAPMRWYAAHESLAALPSASLDRVIGRNIDLWLPTSPQARFIRRLQNEVQMLLYQHPLNDHRVGLGALPVNSFWLSGCGRAQAETSPVPQVADGLRGPALGSDWAAWADAWRALDQGPVQEALAAARDGQPVTLTLCGERRAQRFEPQPLTLWSRLKSPTPAVGPLLEAL</sequence>
<protein>
    <recommendedName>
        <fullName evidence="3">Phosphoglycerate mutase</fullName>
    </recommendedName>
</protein>
<dbReference type="EMBL" id="CP136336">
    <property type="protein sequence ID" value="WOB09935.1"/>
    <property type="molecule type" value="Genomic_DNA"/>
</dbReference>
<proteinExistence type="predicted"/>
<reference evidence="1 2" key="1">
    <citation type="submission" date="2023-10" db="EMBL/GenBank/DDBJ databases">
        <title>Bacteria for the degradation of biodegradable plastic PBAT(Polybutylene adipate terephthalate).</title>
        <authorList>
            <person name="Weon H.-Y."/>
            <person name="Yeon J."/>
        </authorList>
    </citation>
    <scope>NUCLEOTIDE SEQUENCE [LARGE SCALE GENOMIC DNA]</scope>
    <source>
        <strain evidence="1 2">SBD 7-3</strain>
    </source>
</reference>
<dbReference type="RefSeq" id="WP_316702812.1">
    <property type="nucleotide sequence ID" value="NZ_CP136336.1"/>
</dbReference>